<dbReference type="Proteomes" id="UP000077755">
    <property type="component" value="Chromosome 5"/>
</dbReference>
<keyword evidence="3" id="KW-0406">Ion transport</keyword>
<evidence type="ECO:0000256" key="3">
    <source>
        <dbReference type="ARBA" id="ARBA00022781"/>
    </source>
</evidence>
<dbReference type="AlphaFoldDB" id="A0AAF1B1C3"/>
<reference evidence="5" key="2">
    <citation type="submission" date="2022-03" db="EMBL/GenBank/DDBJ databases">
        <title>Draft title - Genomic analysis of global carrot germplasm unveils the trajectory of domestication and the origin of high carotenoid orange carrot.</title>
        <authorList>
            <person name="Iorizzo M."/>
            <person name="Ellison S."/>
            <person name="Senalik D."/>
            <person name="Macko-Podgorni A."/>
            <person name="Grzebelus D."/>
            <person name="Bostan H."/>
            <person name="Rolling W."/>
            <person name="Curaba J."/>
            <person name="Simon P."/>
        </authorList>
    </citation>
    <scope>NUCLEOTIDE SEQUENCE</scope>
    <source>
        <tissue evidence="5">Leaf</tissue>
    </source>
</reference>
<reference evidence="5" key="1">
    <citation type="journal article" date="2016" name="Nat. Genet.">
        <title>A high-quality carrot genome assembly provides new insights into carotenoid accumulation and asterid genome evolution.</title>
        <authorList>
            <person name="Iorizzo M."/>
            <person name="Ellison S."/>
            <person name="Senalik D."/>
            <person name="Zeng P."/>
            <person name="Satapoomin P."/>
            <person name="Huang J."/>
            <person name="Bowman M."/>
            <person name="Iovene M."/>
            <person name="Sanseverino W."/>
            <person name="Cavagnaro P."/>
            <person name="Yildiz M."/>
            <person name="Macko-Podgorni A."/>
            <person name="Moranska E."/>
            <person name="Grzebelus E."/>
            <person name="Grzebelus D."/>
            <person name="Ashrafi H."/>
            <person name="Zheng Z."/>
            <person name="Cheng S."/>
            <person name="Spooner D."/>
            <person name="Van Deynze A."/>
            <person name="Simon P."/>
        </authorList>
    </citation>
    <scope>NUCLEOTIDE SEQUENCE</scope>
    <source>
        <tissue evidence="5">Leaf</tissue>
    </source>
</reference>
<comment type="similarity">
    <text evidence="1">Belongs to the ATPase alpha/beta chains family.</text>
</comment>
<name>A0AAF1B1C3_DAUCS</name>
<dbReference type="InterPro" id="IPR036121">
    <property type="entry name" value="ATPase_F1/V1/A1_a/bsu_N_sf"/>
</dbReference>
<sequence length="55" mass="6318">MIKFASGVKGIALNLENENVGIVIFDSDTAIKFVDVRAMLECWWWKLSLEFNIKN</sequence>
<feature type="domain" description="ATPase F1/V1/A1 complex alpha/beta subunit N-terminal" evidence="4">
    <location>
        <begin position="4"/>
        <end position="32"/>
    </location>
</feature>
<keyword evidence="3" id="KW-0375">Hydrogen ion transport</keyword>
<evidence type="ECO:0000313" key="5">
    <source>
        <dbReference type="EMBL" id="WOH00081.1"/>
    </source>
</evidence>
<protein>
    <recommendedName>
        <fullName evidence="4">ATPase F1/V1/A1 complex alpha/beta subunit N-terminal domain-containing protein</fullName>
    </recommendedName>
</protein>
<gene>
    <name evidence="5" type="ORF">DCAR_0519437</name>
</gene>
<evidence type="ECO:0000313" key="6">
    <source>
        <dbReference type="Proteomes" id="UP000077755"/>
    </source>
</evidence>
<organism evidence="5 6">
    <name type="scientific">Daucus carota subsp. sativus</name>
    <name type="common">Carrot</name>
    <dbReference type="NCBI Taxonomy" id="79200"/>
    <lineage>
        <taxon>Eukaryota</taxon>
        <taxon>Viridiplantae</taxon>
        <taxon>Streptophyta</taxon>
        <taxon>Embryophyta</taxon>
        <taxon>Tracheophyta</taxon>
        <taxon>Spermatophyta</taxon>
        <taxon>Magnoliopsida</taxon>
        <taxon>eudicotyledons</taxon>
        <taxon>Gunneridae</taxon>
        <taxon>Pentapetalae</taxon>
        <taxon>asterids</taxon>
        <taxon>campanulids</taxon>
        <taxon>Apiales</taxon>
        <taxon>Apiaceae</taxon>
        <taxon>Apioideae</taxon>
        <taxon>Scandiceae</taxon>
        <taxon>Daucinae</taxon>
        <taxon>Daucus</taxon>
        <taxon>Daucus sect. Daucus</taxon>
    </lineage>
</organism>
<proteinExistence type="inferred from homology"/>
<dbReference type="GO" id="GO:0005524">
    <property type="term" value="F:ATP binding"/>
    <property type="evidence" value="ECO:0007669"/>
    <property type="project" value="UniProtKB-KW"/>
</dbReference>
<evidence type="ECO:0000256" key="2">
    <source>
        <dbReference type="ARBA" id="ARBA00022448"/>
    </source>
</evidence>
<keyword evidence="2" id="KW-0813">Transport</keyword>
<dbReference type="SUPFAM" id="SSF50615">
    <property type="entry name" value="N-terminal domain of alpha and beta subunits of F1 ATP synthase"/>
    <property type="match status" value="1"/>
</dbReference>
<dbReference type="InterPro" id="IPR004100">
    <property type="entry name" value="ATPase_F1/V1/A1_a/bsu_N"/>
</dbReference>
<dbReference type="Gene3D" id="2.40.30.20">
    <property type="match status" value="1"/>
</dbReference>
<dbReference type="InterPro" id="IPR023366">
    <property type="entry name" value="ATP_synth_asu-like_sf"/>
</dbReference>
<dbReference type="Pfam" id="PF02874">
    <property type="entry name" value="ATP-synt_ab_N"/>
    <property type="match status" value="1"/>
</dbReference>
<dbReference type="GO" id="GO:1902600">
    <property type="term" value="P:proton transmembrane transport"/>
    <property type="evidence" value="ECO:0007669"/>
    <property type="project" value="UniProtKB-KW"/>
</dbReference>
<dbReference type="GO" id="GO:0046034">
    <property type="term" value="P:ATP metabolic process"/>
    <property type="evidence" value="ECO:0007669"/>
    <property type="project" value="InterPro"/>
</dbReference>
<accession>A0AAF1B1C3</accession>
<evidence type="ECO:0000256" key="1">
    <source>
        <dbReference type="ARBA" id="ARBA00008936"/>
    </source>
</evidence>
<keyword evidence="6" id="KW-1185">Reference proteome</keyword>
<dbReference type="EMBL" id="CP093347">
    <property type="protein sequence ID" value="WOH00081.1"/>
    <property type="molecule type" value="Genomic_DNA"/>
</dbReference>
<evidence type="ECO:0000259" key="4">
    <source>
        <dbReference type="Pfam" id="PF02874"/>
    </source>
</evidence>